<dbReference type="PROSITE" id="PS51194">
    <property type="entry name" value="HELICASE_CTER"/>
    <property type="match status" value="1"/>
</dbReference>
<dbReference type="Gene3D" id="3.40.50.300">
    <property type="entry name" value="P-loop containing nucleotide triphosphate hydrolases"/>
    <property type="match status" value="2"/>
</dbReference>
<dbReference type="InterPro" id="IPR006935">
    <property type="entry name" value="Helicase/UvrB_N"/>
</dbReference>
<proteinExistence type="predicted"/>
<dbReference type="PANTHER" id="PTHR47396:SF1">
    <property type="entry name" value="ATP-DEPENDENT HELICASE IRC3-RELATED"/>
    <property type="match status" value="1"/>
</dbReference>
<dbReference type="GO" id="GO:0070125">
    <property type="term" value="P:mitochondrial translational elongation"/>
    <property type="evidence" value="ECO:0007669"/>
    <property type="project" value="TreeGrafter"/>
</dbReference>
<keyword evidence="1" id="KW-0067">ATP-binding</keyword>
<dbReference type="GO" id="GO:0061749">
    <property type="term" value="F:forked DNA-dependent helicase activity"/>
    <property type="evidence" value="ECO:0007669"/>
    <property type="project" value="TreeGrafter"/>
</dbReference>
<dbReference type="Proteomes" id="UP001362899">
    <property type="component" value="Unassembled WGS sequence"/>
</dbReference>
<feature type="domain" description="Helicase ATP-binding" evidence="2">
    <location>
        <begin position="27"/>
        <end position="211"/>
    </location>
</feature>
<dbReference type="GO" id="GO:0016787">
    <property type="term" value="F:hydrolase activity"/>
    <property type="evidence" value="ECO:0007669"/>
    <property type="project" value="InterPro"/>
</dbReference>
<keyword evidence="1" id="KW-0547">Nucleotide-binding</keyword>
<gene>
    <name evidence="4" type="ORF">DASB73_020020</name>
</gene>
<evidence type="ECO:0000259" key="2">
    <source>
        <dbReference type="PROSITE" id="PS51192"/>
    </source>
</evidence>
<evidence type="ECO:0000259" key="3">
    <source>
        <dbReference type="PROSITE" id="PS51194"/>
    </source>
</evidence>
<evidence type="ECO:0000313" key="4">
    <source>
        <dbReference type="EMBL" id="GMM51044.1"/>
    </source>
</evidence>
<dbReference type="InterPro" id="IPR050742">
    <property type="entry name" value="Helicase_Restrict-Modif_Enz"/>
</dbReference>
<dbReference type="InterPro" id="IPR027417">
    <property type="entry name" value="P-loop_NTPase"/>
</dbReference>
<dbReference type="SMART" id="SM00487">
    <property type="entry name" value="DEXDc"/>
    <property type="match status" value="1"/>
</dbReference>
<dbReference type="SMART" id="SM00490">
    <property type="entry name" value="HELICc"/>
    <property type="match status" value="1"/>
</dbReference>
<dbReference type="Pfam" id="PF04851">
    <property type="entry name" value="ResIII"/>
    <property type="match status" value="1"/>
</dbReference>
<dbReference type="InterPro" id="IPR014001">
    <property type="entry name" value="Helicase_ATP-bd"/>
</dbReference>
<keyword evidence="1" id="KW-0378">Hydrolase</keyword>
<evidence type="ECO:0000256" key="1">
    <source>
        <dbReference type="ARBA" id="ARBA00022806"/>
    </source>
</evidence>
<dbReference type="Pfam" id="PF00271">
    <property type="entry name" value="Helicase_C"/>
    <property type="match status" value="1"/>
</dbReference>
<protein>
    <submittedName>
        <fullName evidence="4">Double-stranded DNA-dependent ATPase</fullName>
    </submittedName>
</protein>
<dbReference type="GO" id="GO:0005524">
    <property type="term" value="F:ATP binding"/>
    <property type="evidence" value="ECO:0007669"/>
    <property type="project" value="InterPro"/>
</dbReference>
<dbReference type="GO" id="GO:0005759">
    <property type="term" value="C:mitochondrial matrix"/>
    <property type="evidence" value="ECO:0007669"/>
    <property type="project" value="TreeGrafter"/>
</dbReference>
<dbReference type="EMBL" id="BTGC01000003">
    <property type="protein sequence ID" value="GMM51044.1"/>
    <property type="molecule type" value="Genomic_DNA"/>
</dbReference>
<dbReference type="PROSITE" id="PS51192">
    <property type="entry name" value="HELICASE_ATP_BIND_1"/>
    <property type="match status" value="1"/>
</dbReference>
<dbReference type="AlphaFoldDB" id="A0AAV5RHP7"/>
<accession>A0AAV5RHP7</accession>
<dbReference type="GO" id="GO:0032042">
    <property type="term" value="P:mitochondrial DNA metabolic process"/>
    <property type="evidence" value="ECO:0007669"/>
    <property type="project" value="TreeGrafter"/>
</dbReference>
<comment type="caution">
    <text evidence="4">The sequence shown here is derived from an EMBL/GenBank/DDBJ whole genome shotgun (WGS) entry which is preliminary data.</text>
</comment>
<keyword evidence="5" id="KW-1185">Reference proteome</keyword>
<reference evidence="4 5" key="1">
    <citation type="journal article" date="2023" name="Elife">
        <title>Identification of key yeast species and microbe-microbe interactions impacting larval growth of Drosophila in the wild.</title>
        <authorList>
            <person name="Mure A."/>
            <person name="Sugiura Y."/>
            <person name="Maeda R."/>
            <person name="Honda K."/>
            <person name="Sakurai N."/>
            <person name="Takahashi Y."/>
            <person name="Watada M."/>
            <person name="Katoh T."/>
            <person name="Gotoh A."/>
            <person name="Gotoh Y."/>
            <person name="Taniguchi I."/>
            <person name="Nakamura K."/>
            <person name="Hayashi T."/>
            <person name="Katayama T."/>
            <person name="Uemura T."/>
            <person name="Hattori Y."/>
        </authorList>
    </citation>
    <scope>NUCLEOTIDE SEQUENCE [LARGE SCALE GENOMIC DNA]</scope>
    <source>
        <strain evidence="4 5">SB-73</strain>
    </source>
</reference>
<name>A0AAV5RHP7_STABA</name>
<dbReference type="InterPro" id="IPR001650">
    <property type="entry name" value="Helicase_C-like"/>
</dbReference>
<dbReference type="PANTHER" id="PTHR47396">
    <property type="entry name" value="TYPE I RESTRICTION ENZYME ECOKI R PROTEIN"/>
    <property type="match status" value="1"/>
</dbReference>
<dbReference type="GO" id="GO:0036121">
    <property type="term" value="F:double-stranded DNA helicase activity"/>
    <property type="evidence" value="ECO:0007669"/>
    <property type="project" value="TreeGrafter"/>
</dbReference>
<feature type="domain" description="Helicase C-terminal" evidence="3">
    <location>
        <begin position="268"/>
        <end position="420"/>
    </location>
</feature>
<sequence length="606" mass="69412">MLRVKILLFRTYTTLRPYQQKCVEAIVESFNNKLRPAVSLPTGSGKTRIFSHLLQHVKPIHQEDKERKKVLIIVNRTELINQSAEAVQRLNPGISVCKLSGKAQYDPNIDVFISTYQTVSNTKRLNAIDPSKFKLIVIDEAHHSAAESKRKKKQLFLEDSSSEEIINTLKPRKAKRVDPESRSVHVVGFSATFWRNDKEYLSDIFDEVVYHENVEDMISNGYLCPAKITDVKIPAEYSRHTFDHENGIVYRPNFFESDFGIRMVYDVWFKQSTKYKSTVIFGSCLDQIERICQYFRQNGVDARIINSTMMKKLRHETITDFNEGKFPVILNCQVLTEGTDIPRIDQIIFARGLSTTSLAMQMIGRGLRLYPNKTHCNIVVFSNFNKFMKNLDFLPQLEGFDASKTRNTKERLKIEETDVPGVNYRDIKISNSSFSLDNLTKKDYYPKSPKASPLRWISRNKQYYLFMLGEASRKTYFKISNNSAGGFEVSLIKSGYYTIKKTLFSSARLSDATKFADAYVHRTLKGKLDALAHDAPWLGVMATSKQMQLLNKIAPQINWDKPISRGAATMLLNLISINFKLSQTLADDAGREFPLHSNLSAKYNSP</sequence>
<organism evidence="4 5">
    <name type="scientific">Starmerella bacillaris</name>
    <name type="common">Yeast</name>
    <name type="synonym">Candida zemplinina</name>
    <dbReference type="NCBI Taxonomy" id="1247836"/>
    <lineage>
        <taxon>Eukaryota</taxon>
        <taxon>Fungi</taxon>
        <taxon>Dikarya</taxon>
        <taxon>Ascomycota</taxon>
        <taxon>Saccharomycotina</taxon>
        <taxon>Dipodascomycetes</taxon>
        <taxon>Dipodascales</taxon>
        <taxon>Trichomonascaceae</taxon>
        <taxon>Starmerella</taxon>
    </lineage>
</organism>
<dbReference type="GO" id="GO:0000403">
    <property type="term" value="F:Y-form DNA binding"/>
    <property type="evidence" value="ECO:0007669"/>
    <property type="project" value="TreeGrafter"/>
</dbReference>
<keyword evidence="1" id="KW-0347">Helicase</keyword>
<evidence type="ECO:0000313" key="5">
    <source>
        <dbReference type="Proteomes" id="UP001362899"/>
    </source>
</evidence>
<dbReference type="SUPFAM" id="SSF52540">
    <property type="entry name" value="P-loop containing nucleoside triphosphate hydrolases"/>
    <property type="match status" value="1"/>
</dbReference>